<sequence>MKGYKILIVLLFLSVATIFAQLEIDTKTHAKINLMHECVFMKDIDFKAKYSHLFRSESVAFLKENTDNTNITGHVTIKPTDLKTTNHGNIKQ</sequence>
<accession>A0ABY8L6H9</accession>
<dbReference type="RefSeq" id="WP_279652116.1">
    <property type="nucleotide sequence ID" value="NZ_CP122539.1"/>
</dbReference>
<gene>
    <name evidence="1" type="ORF">P8625_03520</name>
</gene>
<keyword evidence="2" id="KW-1185">Reference proteome</keyword>
<evidence type="ECO:0000313" key="2">
    <source>
        <dbReference type="Proteomes" id="UP001232001"/>
    </source>
</evidence>
<dbReference type="Proteomes" id="UP001232001">
    <property type="component" value="Chromosome"/>
</dbReference>
<evidence type="ECO:0008006" key="3">
    <source>
        <dbReference type="Google" id="ProtNLM"/>
    </source>
</evidence>
<protein>
    <recommendedName>
        <fullName evidence="3">Organic solvent tolerance-like N-terminal domain-containing protein</fullName>
    </recommendedName>
</protein>
<proteinExistence type="predicted"/>
<reference evidence="1 2" key="1">
    <citation type="submission" date="2023-04" db="EMBL/GenBank/DDBJ databases">
        <title>Tenacibaculum tangerinum sp. nov., isolated from sea tidal flat of South Korea.</title>
        <authorList>
            <person name="Lee S.H."/>
            <person name="Kim J.-J."/>
        </authorList>
    </citation>
    <scope>NUCLEOTIDE SEQUENCE [LARGE SCALE GENOMIC DNA]</scope>
    <source>
        <strain evidence="1 2">GRR-S3-23</strain>
    </source>
</reference>
<dbReference type="EMBL" id="CP122539">
    <property type="protein sequence ID" value="WGH76247.1"/>
    <property type="molecule type" value="Genomic_DNA"/>
</dbReference>
<evidence type="ECO:0000313" key="1">
    <source>
        <dbReference type="EMBL" id="WGH76247.1"/>
    </source>
</evidence>
<organism evidence="1 2">
    <name type="scientific">Tenacibaculum tangerinum</name>
    <dbReference type="NCBI Taxonomy" id="3038772"/>
    <lineage>
        <taxon>Bacteria</taxon>
        <taxon>Pseudomonadati</taxon>
        <taxon>Bacteroidota</taxon>
        <taxon>Flavobacteriia</taxon>
        <taxon>Flavobacteriales</taxon>
        <taxon>Flavobacteriaceae</taxon>
        <taxon>Tenacibaculum</taxon>
    </lineage>
</organism>
<name>A0ABY8L6H9_9FLAO</name>